<dbReference type="Pfam" id="PF00388">
    <property type="entry name" value="PI-PLC-X"/>
    <property type="match status" value="1"/>
</dbReference>
<dbReference type="CDD" id="cd00275">
    <property type="entry name" value="C2_PLC_like"/>
    <property type="match status" value="1"/>
</dbReference>
<dbReference type="SMART" id="SM00148">
    <property type="entry name" value="PLCXc"/>
    <property type="match status" value="1"/>
</dbReference>
<dbReference type="InterPro" id="IPR000159">
    <property type="entry name" value="RA_dom"/>
</dbReference>
<sequence>EQKRKLFHTSVYESETQLKKLYVQTCHRLPAFGCQMYQVKELLRGRTKKKATRFLGIGLEKVVLLDNKTRLLARSQPTSELQQWRAGGGRSHDRLVLEFRGTKWSFVTPSLSILKSISSDLWEIMQEIDNKFLEENSFQTKSPNLVSKPRLLPPPFPGRSAVHAEELEAFHKLLNFPEDIALRLTETEYNLFYQVRPVAYVRHVTHDLSGVTGRNLLHVLVKRFNEVSSWVTHTIISQPTHDDRKAVVSCILRVTMSCWNQGNFNGATEFLAGLKSEKLKPFWLLVQEKEETLPVMDHLSNILLNPESPLCYEAALERALAIPHCKVVPFFGHFLRQLQAILSGTPSIIVLPPTNEQQLEFVSDFHGEDHFMTRIGVGGLINVGKLNSIIKVLQRIQTFHDHHQHLEDLKLVKEPCHSVYDLPVHGDGDAEYEVDPDLYHPIQPIGSDHGVSFIPLGHHPDLHMLQLLHHGSTVVHWESDSSRLSLVFLRLERSCSMITWTRSNWNCLRSAAQTDFFSSTDNEQGVSPGIILRYTSGEVASLGSEEGYLELTYVKEVIRGRSEVDAVPALRRMGIEGVVLPEGIFSLIFGTNLSDNRVLDFIAPMHIASLWYNGLLEVVRSLKCQQRLSDQRLQWLREQYLQLYYEDGACSGPTPAEAIKTFGGRKWPISTGGSVAASPDAAAMSSFKRASSLGMNTTKFRKKKSQPALPASGKEVLFKLPIPGDEPESPKTLMTPPSIRSSHEDSKLTVQLATSIDSIDKDAPRYLNDEYLRKPSAVSMSGDTYGIRALSITHATQLDFIDFLDLFRAFSLRTRKDLKDLFEQMATQPKIVKELSKDSHLTTDTSPECDDATKQAAHHGLLTRMKAESAAESHRRKICDAIAVASIVANCAGLDTTASETISLDDFRHFLSTHQGEQLTESAVKALIKRHEPDPLLRSQQCLSFEGFAQYLMDKDNYAFTREMAPPVDDMDHPLSHYYIASSHNTYLTGHQLKGESSVELYSQVLLTGCRCVELDCWDGDDGMPLIYHGHTLTTKIPFKNVVEAINKSAFVTSPYPIILSVENHCSVQQQARMAHIFLSVFGEKLVSRYLFESDFSDNPQLPSPNQLRNRVLIKNKKLTVEPGIVLNIKNKVIKDILLQNACPSALDHEDDASVESKATSAEVRTESVSSQEESLRDKTISPRPRSQSDLEWFLDEVGAASAKQAKKQSSQIAQELSDLIIYTQAIKFTGPELTSPSNSVKARKTSAVKRALLSTPLTGTPPLGSECRLETTSQQTSLRRQPSTASCYQVSSLNENTTKKLCRKHALPLLAYPLCLQFEIFTKKFHIYIYIYIYIHIYICVLNYLCTHTERHLMRTYPAGMRIDSSNFNPVIFWAFGIQMVALNYQTEDAALHLNTAMFEQNGQCGYVLKPAVMWERSHVMYRRFNPWNKDFDGLHATYFSLTVVSGQYVCQNNHNASPQVEMEVMGIPVDCCKQKTRVIQRNALNPIWNDAFIFKVMFSDLAFLRFTVVDAVTNHITAQRILPLRCVRPGYRHLRLRGPQNQQLPLSTIFINTRVEEEGVTNGQDTEKLQEFGRDDTKDDNKDSHRRRLFFLRVYGVVPDEMYTILKVAQESTTRDVILQALVKGNKSASSLYDYILIEEVQYQWDSRRDSDRGPAQRILEMDERPLEAQTKWQGEGKFILKKTGNDPSSRAWISTIMVSSQKEKRKAQQQQNTELDEWDEEEATFLVCVHNVSPEIPYAILRAPITSSSQDIITQALVKARRLEEPKKFVLIEELDISHTNEGSSSGKRRSHHAEIRILSDDERVYDAQTAWKTTGRFTLKERAQIMANRKKSPPVRYPSLQNRRWCLSTRHRSSTEQSFDIGRRSSSVRESDARVWDSGWDRYWRHGNGATSSSSGVKTSRSQGASPDGSPNEKSTTPSRLKLASLRKLWVWR</sequence>
<evidence type="ECO:0000313" key="10">
    <source>
        <dbReference type="EnsemblMetazoa" id="SMAR003391-PA"/>
    </source>
</evidence>
<dbReference type="SMART" id="SM00149">
    <property type="entry name" value="PLCYc"/>
    <property type="match status" value="1"/>
</dbReference>
<evidence type="ECO:0000259" key="7">
    <source>
        <dbReference type="PROSITE" id="PS50008"/>
    </source>
</evidence>
<evidence type="ECO:0000313" key="11">
    <source>
        <dbReference type="Proteomes" id="UP000014500"/>
    </source>
</evidence>
<dbReference type="Gene3D" id="3.20.20.190">
    <property type="entry name" value="Phosphatidylinositol (PI) phosphodiesterase"/>
    <property type="match status" value="1"/>
</dbReference>
<dbReference type="PRINTS" id="PR00390">
    <property type="entry name" value="PHPHLIPASEC"/>
</dbReference>
<keyword evidence="5" id="KW-0812">Transmembrane</keyword>
<dbReference type="InterPro" id="IPR001711">
    <property type="entry name" value="PLipase_C_Pinositol-sp_Y"/>
</dbReference>
<feature type="domain" description="Ras-associating" evidence="9">
    <location>
        <begin position="1732"/>
        <end position="1828"/>
    </location>
</feature>
<dbReference type="PhylomeDB" id="T1IQR7"/>
<protein>
    <recommendedName>
        <fullName evidence="3">Phosphoinositide phospholipase C</fullName>
        <ecNumber evidence="3">3.1.4.11</ecNumber>
    </recommendedName>
</protein>
<dbReference type="InterPro" id="IPR036964">
    <property type="entry name" value="RASGEF_cat_dom_sf"/>
</dbReference>
<dbReference type="Gene3D" id="1.10.238.10">
    <property type="entry name" value="EF-hand"/>
    <property type="match status" value="1"/>
</dbReference>
<dbReference type="Pfam" id="PF00168">
    <property type="entry name" value="C2"/>
    <property type="match status" value="1"/>
</dbReference>
<dbReference type="GO" id="GO:0007186">
    <property type="term" value="P:G protein-coupled receptor signaling pathway"/>
    <property type="evidence" value="ECO:0007669"/>
    <property type="project" value="TreeGrafter"/>
</dbReference>
<dbReference type="CDD" id="cd01780">
    <property type="entry name" value="RA2_PLC-epsilon"/>
    <property type="match status" value="1"/>
</dbReference>
<dbReference type="SUPFAM" id="SSF50729">
    <property type="entry name" value="PH domain-like"/>
    <property type="match status" value="1"/>
</dbReference>
<dbReference type="SUPFAM" id="SSF51695">
    <property type="entry name" value="PLC-like phosphodiesterases"/>
    <property type="match status" value="2"/>
</dbReference>
<dbReference type="InterPro" id="IPR035892">
    <property type="entry name" value="C2_domain_sf"/>
</dbReference>
<feature type="transmembrane region" description="Helical" evidence="5">
    <location>
        <begin position="1368"/>
        <end position="1386"/>
    </location>
</feature>
<dbReference type="PROSITE" id="PS50004">
    <property type="entry name" value="C2"/>
    <property type="match status" value="1"/>
</dbReference>
<dbReference type="InterPro" id="IPR001192">
    <property type="entry name" value="PI-PLC_fam"/>
</dbReference>
<dbReference type="SUPFAM" id="SSF47473">
    <property type="entry name" value="EF-hand"/>
    <property type="match status" value="1"/>
</dbReference>
<dbReference type="InterPro" id="IPR029071">
    <property type="entry name" value="Ubiquitin-like_domsf"/>
</dbReference>
<feature type="transmembrane region" description="Helical" evidence="5">
    <location>
        <begin position="1328"/>
        <end position="1347"/>
    </location>
</feature>
<dbReference type="SMART" id="SM00147">
    <property type="entry name" value="RasGEF"/>
    <property type="match status" value="1"/>
</dbReference>
<feature type="domain" description="Ras-GEF" evidence="8">
    <location>
        <begin position="176"/>
        <end position="437"/>
    </location>
</feature>
<dbReference type="GO" id="GO:0005085">
    <property type="term" value="F:guanyl-nucleotide exchange factor activity"/>
    <property type="evidence" value="ECO:0007669"/>
    <property type="project" value="UniProtKB-KW"/>
</dbReference>
<dbReference type="STRING" id="126957.T1IQR7"/>
<dbReference type="Gene3D" id="1.10.840.10">
    <property type="entry name" value="Ras guanine-nucleotide exchange factors catalytic domain"/>
    <property type="match status" value="1"/>
</dbReference>
<keyword evidence="3" id="KW-0442">Lipid degradation</keyword>
<dbReference type="PROSITE" id="PS50007">
    <property type="entry name" value="PIPLC_X_DOMAIN"/>
    <property type="match status" value="1"/>
</dbReference>
<dbReference type="PROSITE" id="PS50009">
    <property type="entry name" value="RASGEF_CAT"/>
    <property type="match status" value="1"/>
</dbReference>
<evidence type="ECO:0000256" key="2">
    <source>
        <dbReference type="PROSITE-ProRule" id="PRU00168"/>
    </source>
</evidence>
<dbReference type="Proteomes" id="UP000014500">
    <property type="component" value="Unassembled WGS sequence"/>
</dbReference>
<proteinExistence type="predicted"/>
<dbReference type="PANTHER" id="PTHR10336:SF6">
    <property type="entry name" value="1-PHOSPHATIDYLINOSITOL 4,5-BISPHOSPHATE PHOSPHODIESTERASE EPSILON-1"/>
    <property type="match status" value="1"/>
</dbReference>
<dbReference type="Pfam" id="PF00617">
    <property type="entry name" value="RasGEF"/>
    <property type="match status" value="1"/>
</dbReference>
<dbReference type="Gene3D" id="2.30.29.30">
    <property type="entry name" value="Pleckstrin-homology domain (PH domain)/Phosphotyrosine-binding domain (PTB)"/>
    <property type="match status" value="1"/>
</dbReference>
<dbReference type="OMA" id="KKNYMAY"/>
<dbReference type="InterPro" id="IPR001895">
    <property type="entry name" value="RASGEF_cat_dom"/>
</dbReference>
<keyword evidence="5" id="KW-0472">Membrane</keyword>
<dbReference type="EnsemblMetazoa" id="SMAR003391-RA">
    <property type="protein sequence ID" value="SMAR003391-PA"/>
    <property type="gene ID" value="SMAR003391"/>
</dbReference>
<name>T1IQR7_STRMM</name>
<dbReference type="InterPro" id="IPR011992">
    <property type="entry name" value="EF-hand-dom_pair"/>
</dbReference>
<dbReference type="SUPFAM" id="SSF54236">
    <property type="entry name" value="Ubiquitin-like"/>
    <property type="match status" value="2"/>
</dbReference>
<dbReference type="Gene3D" id="2.60.40.150">
    <property type="entry name" value="C2 domain"/>
    <property type="match status" value="1"/>
</dbReference>
<dbReference type="PROSITE" id="PS50200">
    <property type="entry name" value="RA"/>
    <property type="match status" value="2"/>
</dbReference>
<dbReference type="Pfam" id="PF09279">
    <property type="entry name" value="EF-hand_like"/>
    <property type="match status" value="1"/>
</dbReference>
<dbReference type="EC" id="3.1.4.11" evidence="3"/>
<dbReference type="Gene3D" id="3.10.20.90">
    <property type="entry name" value="Phosphatidylinositol 3-kinase Catalytic Subunit, Chain A, domain 1"/>
    <property type="match status" value="2"/>
</dbReference>
<reference evidence="10" key="2">
    <citation type="submission" date="2015-02" db="UniProtKB">
        <authorList>
            <consortium name="EnsemblMetazoa"/>
        </authorList>
    </citation>
    <scope>IDENTIFICATION</scope>
</reference>
<dbReference type="SUPFAM" id="SSF49562">
    <property type="entry name" value="C2 domain (Calcium/lipid-binding domain, CaLB)"/>
    <property type="match status" value="1"/>
</dbReference>
<dbReference type="InterPro" id="IPR000008">
    <property type="entry name" value="C2_dom"/>
</dbReference>
<reference evidence="11" key="1">
    <citation type="submission" date="2011-05" db="EMBL/GenBank/DDBJ databases">
        <authorList>
            <person name="Richards S.R."/>
            <person name="Qu J."/>
            <person name="Jiang H."/>
            <person name="Jhangiani S.N."/>
            <person name="Agravi P."/>
            <person name="Goodspeed R."/>
            <person name="Gross S."/>
            <person name="Mandapat C."/>
            <person name="Jackson L."/>
            <person name="Mathew T."/>
            <person name="Pu L."/>
            <person name="Thornton R."/>
            <person name="Saada N."/>
            <person name="Wilczek-Boney K.B."/>
            <person name="Lee S."/>
            <person name="Kovar C."/>
            <person name="Wu Y."/>
            <person name="Scherer S.E."/>
            <person name="Worley K.C."/>
            <person name="Muzny D.M."/>
            <person name="Gibbs R."/>
        </authorList>
    </citation>
    <scope>NUCLEOTIDE SEQUENCE</scope>
    <source>
        <strain evidence="11">Brora</strain>
    </source>
</reference>
<evidence type="ECO:0000256" key="5">
    <source>
        <dbReference type="SAM" id="Phobius"/>
    </source>
</evidence>
<dbReference type="InterPro" id="IPR011993">
    <property type="entry name" value="PH-like_dom_sf"/>
</dbReference>
<dbReference type="SMART" id="SM00239">
    <property type="entry name" value="C2"/>
    <property type="match status" value="1"/>
</dbReference>
<keyword evidence="2" id="KW-0344">Guanine-nucleotide releasing factor</keyword>
<accession>T1IQR7</accession>
<keyword evidence="5" id="KW-1133">Transmembrane helix</keyword>
<evidence type="ECO:0000259" key="8">
    <source>
        <dbReference type="PROSITE" id="PS50009"/>
    </source>
</evidence>
<keyword evidence="11" id="KW-1185">Reference proteome</keyword>
<organism evidence="10 11">
    <name type="scientific">Strigamia maritima</name>
    <name type="common">European centipede</name>
    <name type="synonym">Geophilus maritimus</name>
    <dbReference type="NCBI Taxonomy" id="126957"/>
    <lineage>
        <taxon>Eukaryota</taxon>
        <taxon>Metazoa</taxon>
        <taxon>Ecdysozoa</taxon>
        <taxon>Arthropoda</taxon>
        <taxon>Myriapoda</taxon>
        <taxon>Chilopoda</taxon>
        <taxon>Pleurostigmophora</taxon>
        <taxon>Geophilomorpha</taxon>
        <taxon>Linotaeniidae</taxon>
        <taxon>Strigamia</taxon>
    </lineage>
</organism>
<evidence type="ECO:0000259" key="9">
    <source>
        <dbReference type="PROSITE" id="PS50200"/>
    </source>
</evidence>
<dbReference type="GO" id="GO:0016042">
    <property type="term" value="P:lipid catabolic process"/>
    <property type="evidence" value="ECO:0007669"/>
    <property type="project" value="UniProtKB-KW"/>
</dbReference>
<evidence type="ECO:0000256" key="1">
    <source>
        <dbReference type="ARBA" id="ARBA00023224"/>
    </source>
</evidence>
<dbReference type="PANTHER" id="PTHR10336">
    <property type="entry name" value="PHOSPHOINOSITIDE-SPECIFIC PHOSPHOLIPASE C FAMILY PROTEIN"/>
    <property type="match status" value="1"/>
</dbReference>
<dbReference type="Pfam" id="PF00387">
    <property type="entry name" value="PI-PLC-Y"/>
    <property type="match status" value="1"/>
</dbReference>
<feature type="domain" description="Ras-associating" evidence="9">
    <location>
        <begin position="1590"/>
        <end position="1688"/>
    </location>
</feature>
<dbReference type="HOGENOM" id="CLU_001158_1_0_1"/>
<dbReference type="InterPro" id="IPR046973">
    <property type="entry name" value="PLC-epsilon1_cat"/>
</dbReference>
<dbReference type="FunFam" id="2.60.40.150:FF:000183">
    <property type="entry name" value="Phosphoinositide phospholipase C"/>
    <property type="match status" value="1"/>
</dbReference>
<keyword evidence="3" id="KW-0443">Lipid metabolism</keyword>
<dbReference type="SUPFAM" id="SSF48366">
    <property type="entry name" value="Ras GEF"/>
    <property type="match status" value="1"/>
</dbReference>
<dbReference type="SMART" id="SM00314">
    <property type="entry name" value="RA"/>
    <property type="match status" value="2"/>
</dbReference>
<dbReference type="InterPro" id="IPR017946">
    <property type="entry name" value="PLC-like_Pdiesterase_TIM-brl"/>
</dbReference>
<dbReference type="GO" id="GO:0046488">
    <property type="term" value="P:phosphatidylinositol metabolic process"/>
    <property type="evidence" value="ECO:0007669"/>
    <property type="project" value="TreeGrafter"/>
</dbReference>
<dbReference type="GO" id="GO:0004435">
    <property type="term" value="F:phosphatidylinositol-4,5-bisphosphate phospholipase C activity"/>
    <property type="evidence" value="ECO:0007669"/>
    <property type="project" value="UniProtKB-EC"/>
</dbReference>
<dbReference type="EMBL" id="JH431313">
    <property type="status" value="NOT_ANNOTATED_CDS"/>
    <property type="molecule type" value="Genomic_DNA"/>
</dbReference>
<feature type="region of interest" description="Disordered" evidence="4">
    <location>
        <begin position="1891"/>
        <end position="1924"/>
    </location>
</feature>
<dbReference type="CDD" id="cd17114">
    <property type="entry name" value="RA_PLC-epsilon"/>
    <property type="match status" value="1"/>
</dbReference>
<evidence type="ECO:0000259" key="6">
    <source>
        <dbReference type="PROSITE" id="PS50004"/>
    </source>
</evidence>
<evidence type="ECO:0000256" key="4">
    <source>
        <dbReference type="SAM" id="MobiDB-lite"/>
    </source>
</evidence>
<dbReference type="GO" id="GO:0048015">
    <property type="term" value="P:phosphatidylinositol-mediated signaling"/>
    <property type="evidence" value="ECO:0007669"/>
    <property type="project" value="TreeGrafter"/>
</dbReference>
<feature type="compositionally biased region" description="Low complexity" evidence="4">
    <location>
        <begin position="1896"/>
        <end position="1906"/>
    </location>
</feature>
<dbReference type="Pfam" id="PF00788">
    <property type="entry name" value="RA"/>
    <property type="match status" value="2"/>
</dbReference>
<dbReference type="InterPro" id="IPR000909">
    <property type="entry name" value="PLipase_C_PInositol-sp_X_dom"/>
</dbReference>
<dbReference type="eggNOG" id="KOG0169">
    <property type="taxonomic scope" value="Eukaryota"/>
</dbReference>
<dbReference type="GO" id="GO:0007265">
    <property type="term" value="P:Ras protein signal transduction"/>
    <property type="evidence" value="ECO:0007669"/>
    <property type="project" value="TreeGrafter"/>
</dbReference>
<dbReference type="InterPro" id="IPR023578">
    <property type="entry name" value="Ras_GEF_dom_sf"/>
</dbReference>
<comment type="catalytic activity">
    <reaction evidence="3">
        <text>a 1,2-diacyl-sn-glycero-3-phospho-(1D-myo-inositol-4,5-bisphosphate) + H2O = 1D-myo-inositol 1,4,5-trisphosphate + a 1,2-diacyl-sn-glycerol + H(+)</text>
        <dbReference type="Rhea" id="RHEA:33179"/>
        <dbReference type="ChEBI" id="CHEBI:15377"/>
        <dbReference type="ChEBI" id="CHEBI:15378"/>
        <dbReference type="ChEBI" id="CHEBI:17815"/>
        <dbReference type="ChEBI" id="CHEBI:58456"/>
        <dbReference type="ChEBI" id="CHEBI:203600"/>
        <dbReference type="EC" id="3.1.4.11"/>
    </reaction>
</comment>
<dbReference type="InterPro" id="IPR028398">
    <property type="entry name" value="PLC-epsilon1_RA2"/>
</dbReference>
<dbReference type="InterPro" id="IPR015359">
    <property type="entry name" value="PLC_EF-hand-like"/>
</dbReference>
<feature type="region of interest" description="Disordered" evidence="4">
    <location>
        <begin position="720"/>
        <end position="746"/>
    </location>
</feature>
<dbReference type="PROSITE" id="PS50008">
    <property type="entry name" value="PIPLC_Y_DOMAIN"/>
    <property type="match status" value="1"/>
</dbReference>
<keyword evidence="3" id="KW-0378">Hydrolase</keyword>
<evidence type="ECO:0000256" key="3">
    <source>
        <dbReference type="RuleBase" id="RU361133"/>
    </source>
</evidence>
<keyword evidence="1" id="KW-0807">Transducer</keyword>
<feature type="region of interest" description="Disordered" evidence="4">
    <location>
        <begin position="1150"/>
        <end position="1188"/>
    </location>
</feature>
<feature type="region of interest" description="Disordered" evidence="4">
    <location>
        <begin position="1563"/>
        <end position="1584"/>
    </location>
</feature>
<dbReference type="GO" id="GO:0051209">
    <property type="term" value="P:release of sequestered calcium ion into cytosol"/>
    <property type="evidence" value="ECO:0007669"/>
    <property type="project" value="TreeGrafter"/>
</dbReference>
<feature type="compositionally biased region" description="Basic and acidic residues" evidence="4">
    <location>
        <begin position="1567"/>
        <end position="1584"/>
    </location>
</feature>
<dbReference type="CDD" id="cd08596">
    <property type="entry name" value="PI-PLCc_epsilon"/>
    <property type="match status" value="1"/>
</dbReference>
<feature type="domain" description="PI-PLC Y-box" evidence="7">
    <location>
        <begin position="1346"/>
        <end position="1415"/>
    </location>
</feature>
<dbReference type="FunFam" id="3.10.20.90:FF:000238">
    <property type="entry name" value="Phosphoinositide phospholipase C"/>
    <property type="match status" value="1"/>
</dbReference>
<feature type="domain" description="C2" evidence="6">
    <location>
        <begin position="1421"/>
        <end position="1546"/>
    </location>
</feature>